<reference evidence="3 4" key="1">
    <citation type="submission" date="2019-09" db="EMBL/GenBank/DDBJ databases">
        <title>Salinarimonas rosea gen. nov., sp. nov., a new member of the a-2 subgroup of the Proteobacteria.</title>
        <authorList>
            <person name="Liu J."/>
        </authorList>
    </citation>
    <scope>NUCLEOTIDE SEQUENCE [LARGE SCALE GENOMIC DNA]</scope>
    <source>
        <strain evidence="3 4">BN140002</strain>
    </source>
</reference>
<gene>
    <name evidence="3" type="ORF">F0L46_08500</name>
</gene>
<feature type="region of interest" description="Disordered" evidence="1">
    <location>
        <begin position="93"/>
        <end position="129"/>
    </location>
</feature>
<comment type="caution">
    <text evidence="3">The sequence shown here is derived from an EMBL/GenBank/DDBJ whole genome shotgun (WGS) entry which is preliminary data.</text>
</comment>
<dbReference type="EMBL" id="VUOA01000018">
    <property type="protein sequence ID" value="KAA2237709.1"/>
    <property type="molecule type" value="Genomic_DNA"/>
</dbReference>
<organism evidence="3 4">
    <name type="scientific">Salinarimonas soli</name>
    <dbReference type="NCBI Taxonomy" id="1638099"/>
    <lineage>
        <taxon>Bacteria</taxon>
        <taxon>Pseudomonadati</taxon>
        <taxon>Pseudomonadota</taxon>
        <taxon>Alphaproteobacteria</taxon>
        <taxon>Hyphomicrobiales</taxon>
        <taxon>Salinarimonadaceae</taxon>
        <taxon>Salinarimonas</taxon>
    </lineage>
</organism>
<dbReference type="Proteomes" id="UP000323142">
    <property type="component" value="Unassembled WGS sequence"/>
</dbReference>
<reference evidence="3 4" key="2">
    <citation type="submission" date="2019-09" db="EMBL/GenBank/DDBJ databases">
        <authorList>
            <person name="Jin C."/>
        </authorList>
    </citation>
    <scope>NUCLEOTIDE SEQUENCE [LARGE SCALE GENOMIC DNA]</scope>
    <source>
        <strain evidence="3 4">BN140002</strain>
    </source>
</reference>
<name>A0A5B2VHA0_9HYPH</name>
<evidence type="ECO:0000256" key="2">
    <source>
        <dbReference type="SAM" id="Phobius"/>
    </source>
</evidence>
<feature type="transmembrane region" description="Helical" evidence="2">
    <location>
        <begin position="27"/>
        <end position="53"/>
    </location>
</feature>
<evidence type="ECO:0000313" key="3">
    <source>
        <dbReference type="EMBL" id="KAA2237709.1"/>
    </source>
</evidence>
<keyword evidence="2" id="KW-1133">Transmembrane helix</keyword>
<keyword evidence="2" id="KW-0812">Transmembrane</keyword>
<feature type="compositionally biased region" description="Pro residues" evidence="1">
    <location>
        <begin position="118"/>
        <end position="129"/>
    </location>
</feature>
<keyword evidence="2" id="KW-0472">Membrane</keyword>
<proteinExistence type="predicted"/>
<dbReference type="RefSeq" id="WP_149816664.1">
    <property type="nucleotide sequence ID" value="NZ_VUOA01000018.1"/>
</dbReference>
<protein>
    <submittedName>
        <fullName evidence="3">Uncharacterized protein</fullName>
    </submittedName>
</protein>
<sequence>MERIWAKLAEHDKRFDKIEAEVSGLRVFILTNTLVIIGTVATSTIGSLALVYAARQDTTATISTALTAIQTALAARPADAPSVPPQPNIIVVPIPMPPGAQGQPAINAPAPSQRPADIAPPTPDAPARP</sequence>
<accession>A0A5B2VHA0</accession>
<keyword evidence="4" id="KW-1185">Reference proteome</keyword>
<evidence type="ECO:0000313" key="4">
    <source>
        <dbReference type="Proteomes" id="UP000323142"/>
    </source>
</evidence>
<dbReference type="AlphaFoldDB" id="A0A5B2VHA0"/>
<evidence type="ECO:0000256" key="1">
    <source>
        <dbReference type="SAM" id="MobiDB-lite"/>
    </source>
</evidence>